<reference evidence="2" key="1">
    <citation type="submission" date="2023-07" db="EMBL/GenBank/DDBJ databases">
        <title>30 novel species of actinomycetes from the DSMZ collection.</title>
        <authorList>
            <person name="Nouioui I."/>
        </authorList>
    </citation>
    <scope>NUCLEOTIDE SEQUENCE [LARGE SCALE GENOMIC DNA]</scope>
    <source>
        <strain evidence="2">DSM 41981</strain>
    </source>
</reference>
<name>A0ABD5ENJ2_9ACTN</name>
<comment type="caution">
    <text evidence="1">The sequence shown here is derived from an EMBL/GenBank/DDBJ whole genome shotgun (WGS) entry which is preliminary data.</text>
</comment>
<dbReference type="RefSeq" id="WP_093824368.1">
    <property type="nucleotide sequence ID" value="NZ_JAVRES010000004.1"/>
</dbReference>
<evidence type="ECO:0000313" key="1">
    <source>
        <dbReference type="EMBL" id="MDT0435629.1"/>
    </source>
</evidence>
<dbReference type="AlphaFoldDB" id="A0ABD5ENJ2"/>
<sequence length="203" mass="22195">MTALAPEQSALADAMSGVSETAYCAGWMDGTEYEVWRLLHGSPRSWGQASPELLAPALEAVRAAYRAAGCWILWDEAADGESPVGIERWRGLYTRWAFSAVSLPAAHEDRSVDWTAWQEHLVDSSGRGGGGPVCPSCGNDEPRWVCDGTVADGRRAYAHFWPQCSELRVYWYTPPPEGEWRAHLDLIAHQPCTPQPRPGGAAG</sequence>
<dbReference type="Proteomes" id="UP001183535">
    <property type="component" value="Unassembled WGS sequence"/>
</dbReference>
<keyword evidence="2" id="KW-1185">Reference proteome</keyword>
<protein>
    <submittedName>
        <fullName evidence="1">Uncharacterized protein</fullName>
    </submittedName>
</protein>
<gene>
    <name evidence="1" type="ORF">RM877_13135</name>
</gene>
<dbReference type="EMBL" id="JAVRES010000004">
    <property type="protein sequence ID" value="MDT0435629.1"/>
    <property type="molecule type" value="Genomic_DNA"/>
</dbReference>
<organism evidence="1 2">
    <name type="scientific">Streptomyces doudnae</name>
    <dbReference type="NCBI Taxonomy" id="3075536"/>
    <lineage>
        <taxon>Bacteria</taxon>
        <taxon>Bacillati</taxon>
        <taxon>Actinomycetota</taxon>
        <taxon>Actinomycetes</taxon>
        <taxon>Kitasatosporales</taxon>
        <taxon>Streptomycetaceae</taxon>
        <taxon>Streptomyces</taxon>
    </lineage>
</organism>
<evidence type="ECO:0000313" key="2">
    <source>
        <dbReference type="Proteomes" id="UP001183535"/>
    </source>
</evidence>
<proteinExistence type="predicted"/>
<accession>A0ABD5ENJ2</accession>